<evidence type="ECO:0000313" key="1">
    <source>
        <dbReference type="EMBL" id="KKM84389.1"/>
    </source>
</evidence>
<sequence>MSDLKPRFLWGEFLITRLNMIHYFIQEGRSHAEIMAKLSLEPVQLSLLMVTPIQEQPRYLSLKEQRELKEELVVARAALAHHSGRSADDALDMFGAEREAFERNCSCHLNPPCQNCIDYTELFPEEY</sequence>
<protein>
    <submittedName>
        <fullName evidence="1">Uncharacterized protein</fullName>
    </submittedName>
</protein>
<name>A0A0F9KQE3_9ZZZZ</name>
<proteinExistence type="predicted"/>
<accession>A0A0F9KQE3</accession>
<reference evidence="1" key="1">
    <citation type="journal article" date="2015" name="Nature">
        <title>Complex archaea that bridge the gap between prokaryotes and eukaryotes.</title>
        <authorList>
            <person name="Spang A."/>
            <person name="Saw J.H."/>
            <person name="Jorgensen S.L."/>
            <person name="Zaremba-Niedzwiedzka K."/>
            <person name="Martijn J."/>
            <person name="Lind A.E."/>
            <person name="van Eijk R."/>
            <person name="Schleper C."/>
            <person name="Guy L."/>
            <person name="Ettema T.J."/>
        </authorList>
    </citation>
    <scope>NUCLEOTIDE SEQUENCE</scope>
</reference>
<organism evidence="1">
    <name type="scientific">marine sediment metagenome</name>
    <dbReference type="NCBI Taxonomy" id="412755"/>
    <lineage>
        <taxon>unclassified sequences</taxon>
        <taxon>metagenomes</taxon>
        <taxon>ecological metagenomes</taxon>
    </lineage>
</organism>
<dbReference type="EMBL" id="LAZR01007573">
    <property type="protein sequence ID" value="KKM84389.1"/>
    <property type="molecule type" value="Genomic_DNA"/>
</dbReference>
<comment type="caution">
    <text evidence="1">The sequence shown here is derived from an EMBL/GenBank/DDBJ whole genome shotgun (WGS) entry which is preliminary data.</text>
</comment>
<dbReference type="AlphaFoldDB" id="A0A0F9KQE3"/>
<gene>
    <name evidence="1" type="ORF">LCGC14_1299500</name>
</gene>